<evidence type="ECO:0000256" key="13">
    <source>
        <dbReference type="SAM" id="MobiDB-lite"/>
    </source>
</evidence>
<dbReference type="InterPro" id="IPR002585">
    <property type="entry name" value="Cyt-d_ubiquinol_oxidase_su_1"/>
</dbReference>
<dbReference type="PANTHER" id="PTHR30365:SF15">
    <property type="entry name" value="CYTOCHROME BD UBIQUINOL OXIDASE SUBUNIT 1"/>
    <property type="match status" value="1"/>
</dbReference>
<sequence length="552" mass="58525">MVVDAPAPVDVTPVAAGDLGPGPDGTVVPAPGPVAGPSVVAVDVLDLARWQFGITTVYHFLMVPLTIGLSLLVAGMQTAWVRTGDRKYLAMTKFWGKLLLINFAMGVVTGIVQEFQFGMTWSAYSRFVGDVFGAPLAMEGLVAFFVESTFLGLWIFGWDRLPRKAHLACAWAFSLATIASAYFILAANSWMQHPVGVDLVDGRPRLNSIWAVLTNSTVLAAFPHTIFGAFAVAAAFLVGIAAWHLWRRTADEPVWRSSVKLGTWVGVVAFAGLAVSGDLQSKLMFEQQPMKMAAAEALCHTEAPASFSVFAVGDVSRPDCESVKSVTVPALLSFLAHGDFSTEIKGVQDLVPLYQEKYGANYPVDERLGELSGQPIDYVPVLPVTYWGFRLMIGFGALAAGAGVLILWLTRGGRTPRGRWFRWLALGSIATPFLGNSFGWIFTEMGRQPFVVVPNPSGVDGVWMFTARAVSNSTPGEVLTSLVALTLVYGVLAGVEVFLIRRYVRGGVAGVLPDQGAGSGGTGPGGGAGSVAGPGAGAPVGKSDDDVLSFAY</sequence>
<comment type="caution">
    <text evidence="14">The sequence shown here is derived from an EMBL/GenBank/DDBJ whole genome shotgun (WGS) entry which is preliminary data.</text>
</comment>
<gene>
    <name evidence="14" type="ORF">C8E97_0457</name>
</gene>
<dbReference type="GO" id="GO:0046872">
    <property type="term" value="F:metal ion binding"/>
    <property type="evidence" value="ECO:0007669"/>
    <property type="project" value="UniProtKB-UniRule"/>
</dbReference>
<feature type="region of interest" description="Disordered" evidence="13">
    <location>
        <begin position="514"/>
        <end position="552"/>
    </location>
</feature>
<dbReference type="GO" id="GO:0019646">
    <property type="term" value="P:aerobic electron transport chain"/>
    <property type="evidence" value="ECO:0007669"/>
    <property type="project" value="InterPro"/>
</dbReference>
<evidence type="ECO:0000256" key="3">
    <source>
        <dbReference type="ARBA" id="ARBA00022448"/>
    </source>
</evidence>
<feature type="transmembrane region" description="Helical" evidence="12">
    <location>
        <begin position="226"/>
        <end position="246"/>
    </location>
</feature>
<keyword evidence="6 12" id="KW-0812">Transmembrane</keyword>
<comment type="similarity">
    <text evidence="2 12">Belongs to the cytochrome ubiquinol oxidase subunit 1 family.</text>
</comment>
<evidence type="ECO:0000256" key="10">
    <source>
        <dbReference type="ARBA" id="ARBA00023004"/>
    </source>
</evidence>
<dbReference type="AlphaFoldDB" id="A0A495VRE1"/>
<keyword evidence="15" id="KW-1185">Reference proteome</keyword>
<accession>A0A495VRE1</accession>
<reference evidence="14 15" key="1">
    <citation type="submission" date="2018-10" db="EMBL/GenBank/DDBJ databases">
        <title>Sequencing the genomes of 1000 actinobacteria strains.</title>
        <authorList>
            <person name="Klenk H.-P."/>
        </authorList>
    </citation>
    <scope>NUCLEOTIDE SEQUENCE [LARGE SCALE GENOMIC DNA]</scope>
    <source>
        <strain evidence="14 15">DSM 43800</strain>
    </source>
</reference>
<dbReference type="GO" id="GO:0016682">
    <property type="term" value="F:oxidoreductase activity, acting on diphenols and related substances as donors, oxygen as acceptor"/>
    <property type="evidence" value="ECO:0007669"/>
    <property type="project" value="TreeGrafter"/>
</dbReference>
<feature type="transmembrane region" description="Helical" evidence="12">
    <location>
        <begin position="478"/>
        <end position="500"/>
    </location>
</feature>
<dbReference type="Proteomes" id="UP000282084">
    <property type="component" value="Unassembled WGS sequence"/>
</dbReference>
<dbReference type="GO" id="GO:0005886">
    <property type="term" value="C:plasma membrane"/>
    <property type="evidence" value="ECO:0007669"/>
    <property type="project" value="UniProtKB-SubCell"/>
</dbReference>
<feature type="transmembrane region" description="Helical" evidence="12">
    <location>
        <begin position="168"/>
        <end position="191"/>
    </location>
</feature>
<keyword evidence="4 12" id="KW-1003">Cell membrane</keyword>
<feature type="compositionally biased region" description="Gly residues" evidence="13">
    <location>
        <begin position="517"/>
        <end position="538"/>
    </location>
</feature>
<evidence type="ECO:0000313" key="15">
    <source>
        <dbReference type="Proteomes" id="UP000282084"/>
    </source>
</evidence>
<keyword evidence="7 12" id="KW-0479">Metal-binding</keyword>
<dbReference type="GO" id="GO:0070069">
    <property type="term" value="C:cytochrome complex"/>
    <property type="evidence" value="ECO:0007669"/>
    <property type="project" value="UniProtKB-UniRule"/>
</dbReference>
<keyword evidence="3 12" id="KW-0813">Transport</keyword>
<dbReference type="Pfam" id="PF01654">
    <property type="entry name" value="Cyt_bd_oxida_I"/>
    <property type="match status" value="1"/>
</dbReference>
<feature type="transmembrane region" description="Helical" evidence="12">
    <location>
        <begin position="94"/>
        <end position="112"/>
    </location>
</feature>
<dbReference type="GO" id="GO:0020037">
    <property type="term" value="F:heme binding"/>
    <property type="evidence" value="ECO:0007669"/>
    <property type="project" value="TreeGrafter"/>
</dbReference>
<comment type="subcellular location">
    <subcellularLocation>
        <location evidence="1">Cell membrane</location>
        <topology evidence="1">Multi-pass membrane protein</topology>
    </subcellularLocation>
</comment>
<evidence type="ECO:0000256" key="12">
    <source>
        <dbReference type="PIRNR" id="PIRNR006446"/>
    </source>
</evidence>
<keyword evidence="11 12" id="KW-0472">Membrane</keyword>
<keyword evidence="5 12" id="KW-0349">Heme</keyword>
<dbReference type="GO" id="GO:0009055">
    <property type="term" value="F:electron transfer activity"/>
    <property type="evidence" value="ECO:0007669"/>
    <property type="project" value="UniProtKB-UniRule"/>
</dbReference>
<keyword evidence="10 12" id="KW-0408">Iron</keyword>
<keyword evidence="9 12" id="KW-1133">Transmembrane helix</keyword>
<evidence type="ECO:0000256" key="4">
    <source>
        <dbReference type="ARBA" id="ARBA00022475"/>
    </source>
</evidence>
<evidence type="ECO:0000256" key="6">
    <source>
        <dbReference type="ARBA" id="ARBA00022692"/>
    </source>
</evidence>
<feature type="transmembrane region" description="Helical" evidence="12">
    <location>
        <begin position="387"/>
        <end position="409"/>
    </location>
</feature>
<evidence type="ECO:0000256" key="8">
    <source>
        <dbReference type="ARBA" id="ARBA00022982"/>
    </source>
</evidence>
<protein>
    <submittedName>
        <fullName evidence="14">Cytochrome bd-I ubiquinol oxidase subunit 1 apoprotein</fullName>
    </submittedName>
</protein>
<evidence type="ECO:0000256" key="1">
    <source>
        <dbReference type="ARBA" id="ARBA00004651"/>
    </source>
</evidence>
<feature type="transmembrane region" description="Helical" evidence="12">
    <location>
        <begin position="258"/>
        <end position="276"/>
    </location>
</feature>
<feature type="transmembrane region" description="Helical" evidence="12">
    <location>
        <begin position="421"/>
        <end position="442"/>
    </location>
</feature>
<evidence type="ECO:0000256" key="2">
    <source>
        <dbReference type="ARBA" id="ARBA00009819"/>
    </source>
</evidence>
<evidence type="ECO:0000256" key="7">
    <source>
        <dbReference type="ARBA" id="ARBA00022723"/>
    </source>
</evidence>
<dbReference type="PANTHER" id="PTHR30365">
    <property type="entry name" value="CYTOCHROME D UBIQUINOL OXIDASE"/>
    <property type="match status" value="1"/>
</dbReference>
<evidence type="ECO:0000256" key="11">
    <source>
        <dbReference type="ARBA" id="ARBA00023136"/>
    </source>
</evidence>
<feature type="transmembrane region" description="Helical" evidence="12">
    <location>
        <begin position="50"/>
        <end position="73"/>
    </location>
</feature>
<organism evidence="14 15">
    <name type="scientific">Saccharothrix australiensis</name>
    <dbReference type="NCBI Taxonomy" id="2072"/>
    <lineage>
        <taxon>Bacteria</taxon>
        <taxon>Bacillati</taxon>
        <taxon>Actinomycetota</taxon>
        <taxon>Actinomycetes</taxon>
        <taxon>Pseudonocardiales</taxon>
        <taxon>Pseudonocardiaceae</taxon>
        <taxon>Saccharothrix</taxon>
    </lineage>
</organism>
<evidence type="ECO:0000256" key="5">
    <source>
        <dbReference type="ARBA" id="ARBA00022617"/>
    </source>
</evidence>
<feature type="transmembrane region" description="Helical" evidence="12">
    <location>
        <begin position="132"/>
        <end position="156"/>
    </location>
</feature>
<evidence type="ECO:0000313" key="14">
    <source>
        <dbReference type="EMBL" id="RKT51966.1"/>
    </source>
</evidence>
<evidence type="ECO:0000256" key="9">
    <source>
        <dbReference type="ARBA" id="ARBA00022989"/>
    </source>
</evidence>
<dbReference type="PIRSF" id="PIRSF006446">
    <property type="entry name" value="Cyt_quinol_oxidase_1"/>
    <property type="match status" value="1"/>
</dbReference>
<name>A0A495VRE1_9PSEU</name>
<keyword evidence="8 12" id="KW-0249">Electron transport</keyword>
<proteinExistence type="inferred from homology"/>
<dbReference type="EMBL" id="RBXO01000001">
    <property type="protein sequence ID" value="RKT51966.1"/>
    <property type="molecule type" value="Genomic_DNA"/>
</dbReference>